<evidence type="ECO:0000256" key="2">
    <source>
        <dbReference type="ARBA" id="ARBA00023163"/>
    </source>
</evidence>
<dbReference type="PANTHER" id="PTHR23043:SF17">
    <property type="entry name" value="PROTEIN SIMILAR"/>
    <property type="match status" value="1"/>
</dbReference>
<keyword evidence="2" id="KW-0804">Transcription</keyword>
<protein>
    <recommendedName>
        <fullName evidence="7">PAS fold-3 domain-containing protein</fullName>
    </recommendedName>
</protein>
<proteinExistence type="predicted"/>
<evidence type="ECO:0008006" key="7">
    <source>
        <dbReference type="Google" id="ProtNLM"/>
    </source>
</evidence>
<dbReference type="OrthoDB" id="6021714at2759"/>
<dbReference type="GO" id="GO:0000977">
    <property type="term" value="F:RNA polymerase II transcription regulatory region sequence-specific DNA binding"/>
    <property type="evidence" value="ECO:0007669"/>
    <property type="project" value="TreeGrafter"/>
</dbReference>
<evidence type="ECO:0000256" key="1">
    <source>
        <dbReference type="ARBA" id="ARBA00023015"/>
    </source>
</evidence>
<dbReference type="EMBL" id="CADEPI010000011">
    <property type="protein sequence ID" value="CAB3363311.1"/>
    <property type="molecule type" value="Genomic_DNA"/>
</dbReference>
<feature type="region of interest" description="Disordered" evidence="4">
    <location>
        <begin position="231"/>
        <end position="295"/>
    </location>
</feature>
<feature type="compositionally biased region" description="Polar residues" evidence="4">
    <location>
        <begin position="253"/>
        <end position="272"/>
    </location>
</feature>
<keyword evidence="3" id="KW-0539">Nucleus</keyword>
<dbReference type="Gene3D" id="3.30.450.20">
    <property type="entry name" value="PAS domain"/>
    <property type="match status" value="1"/>
</dbReference>
<dbReference type="SUPFAM" id="SSF55785">
    <property type="entry name" value="PYP-like sensor domain (PAS domain)"/>
    <property type="match status" value="1"/>
</dbReference>
<gene>
    <name evidence="5" type="ORF">CLODIP_2_CD14887</name>
</gene>
<dbReference type="Proteomes" id="UP000494165">
    <property type="component" value="Unassembled WGS sequence"/>
</dbReference>
<reference evidence="5 6" key="1">
    <citation type="submission" date="2020-04" db="EMBL/GenBank/DDBJ databases">
        <authorList>
            <person name="Alioto T."/>
            <person name="Alioto T."/>
            <person name="Gomez Garrido J."/>
        </authorList>
    </citation>
    <scope>NUCLEOTIDE SEQUENCE [LARGE SCALE GENOMIC DNA]</scope>
</reference>
<comment type="caution">
    <text evidence="5">The sequence shown here is derived from an EMBL/GenBank/DDBJ whole genome shotgun (WGS) entry which is preliminary data.</text>
</comment>
<dbReference type="GO" id="GO:0071456">
    <property type="term" value="P:cellular response to hypoxia"/>
    <property type="evidence" value="ECO:0007669"/>
    <property type="project" value="TreeGrafter"/>
</dbReference>
<evidence type="ECO:0000313" key="6">
    <source>
        <dbReference type="Proteomes" id="UP000494165"/>
    </source>
</evidence>
<dbReference type="AlphaFoldDB" id="A0A8S1C5B1"/>
<name>A0A8S1C5B1_9INSE</name>
<evidence type="ECO:0000313" key="5">
    <source>
        <dbReference type="EMBL" id="CAB3363311.1"/>
    </source>
</evidence>
<dbReference type="SMART" id="SM00086">
    <property type="entry name" value="PAC"/>
    <property type="match status" value="1"/>
</dbReference>
<keyword evidence="6" id="KW-1185">Reference proteome</keyword>
<evidence type="ECO:0000256" key="4">
    <source>
        <dbReference type="SAM" id="MobiDB-lite"/>
    </source>
</evidence>
<feature type="region of interest" description="Disordered" evidence="4">
    <location>
        <begin position="326"/>
        <end position="370"/>
    </location>
</feature>
<dbReference type="PANTHER" id="PTHR23043">
    <property type="entry name" value="HYPOXIA-INDUCIBLE FACTOR 1 ALPHA"/>
    <property type="match status" value="1"/>
</dbReference>
<feature type="region of interest" description="Disordered" evidence="4">
    <location>
        <begin position="96"/>
        <end position="143"/>
    </location>
</feature>
<feature type="compositionally biased region" description="Low complexity" evidence="4">
    <location>
        <begin position="134"/>
        <end position="143"/>
    </location>
</feature>
<organism evidence="5 6">
    <name type="scientific">Cloeon dipterum</name>
    <dbReference type="NCBI Taxonomy" id="197152"/>
    <lineage>
        <taxon>Eukaryota</taxon>
        <taxon>Metazoa</taxon>
        <taxon>Ecdysozoa</taxon>
        <taxon>Arthropoda</taxon>
        <taxon>Hexapoda</taxon>
        <taxon>Insecta</taxon>
        <taxon>Pterygota</taxon>
        <taxon>Palaeoptera</taxon>
        <taxon>Ephemeroptera</taxon>
        <taxon>Pisciforma</taxon>
        <taxon>Baetidae</taxon>
        <taxon>Cloeon</taxon>
    </lineage>
</organism>
<feature type="compositionally biased region" description="Low complexity" evidence="4">
    <location>
        <begin position="340"/>
        <end position="364"/>
    </location>
</feature>
<feature type="compositionally biased region" description="Pro residues" evidence="4">
    <location>
        <begin position="118"/>
        <end position="133"/>
    </location>
</feature>
<accession>A0A8S1C5B1</accession>
<dbReference type="GO" id="GO:0000981">
    <property type="term" value="F:DNA-binding transcription factor activity, RNA polymerase II-specific"/>
    <property type="evidence" value="ECO:0007669"/>
    <property type="project" value="TreeGrafter"/>
</dbReference>
<dbReference type="InterPro" id="IPR035965">
    <property type="entry name" value="PAS-like_dom_sf"/>
</dbReference>
<sequence>MALLGLYPGVFDIKCFLSFSCVHAKTHISNQVFAKGQSEIGRYRFLAQGGGYVWVLTQATLLHGGKAQQPISVVCVNFVISGVEAGDEVCSVNQLTSVKDDEPPPLLPPTAPLSKPQQKPPPPPQQQQQPPSPARSLAASPSLLPYPLPQAATSKIFMPRTEDMSKGFLTFSDDEPGLTLLKEEPEDLTHLAPMAGDVDIPLDGPAFLEDDVFNEFMMANYCPLDLQSSEDDIDSASASGSNCSPHDPFLTYRSDNSNQSSPDPKLNSPVQSSDRDSLPSLCSPDSKDSAKLIDEDDELTFRAPYIPMSPEDTELPFLISPDPIWCALSPSDRPPDTPQSMQLSPVPSDSSSKSCWSSQDSPPSLNSNLAQLLLGEAAKPESPTPMLHEEDKLPTTIMTQLLQKVKIPNQGGRIASSPQKSKRQAQDFLLAEEPKRAKHSSELLQRLIAPKNVDWADEGIKSKSSNSVLMNLLDDQPPPLEEVAYLEGGKRGPLTGVPPPVVARASPDLMLSDVEAVLRYLNSE</sequence>
<evidence type="ECO:0000256" key="3">
    <source>
        <dbReference type="ARBA" id="ARBA00023242"/>
    </source>
</evidence>
<keyword evidence="1" id="KW-0805">Transcription regulation</keyword>
<dbReference type="InterPro" id="IPR001610">
    <property type="entry name" value="PAC"/>
</dbReference>
<dbReference type="GO" id="GO:0010557">
    <property type="term" value="P:positive regulation of macromolecule biosynthetic process"/>
    <property type="evidence" value="ECO:0007669"/>
    <property type="project" value="UniProtKB-ARBA"/>
</dbReference>